<evidence type="ECO:0000256" key="9">
    <source>
        <dbReference type="ARBA" id="ARBA00048532"/>
    </source>
</evidence>
<dbReference type="PANTHER" id="PTHR43734:SF7">
    <property type="entry name" value="4,4'-DIAPONEUROSPORENE OXYGENASE"/>
    <property type="match status" value="1"/>
</dbReference>
<comment type="caution">
    <text evidence="12">The sequence shown here is derived from an EMBL/GenBank/DDBJ whole genome shotgun (WGS) entry which is preliminary data.</text>
</comment>
<dbReference type="AlphaFoldDB" id="A0A0V8GG24"/>
<evidence type="ECO:0000256" key="8">
    <source>
        <dbReference type="ARBA" id="ARBA00042619"/>
    </source>
</evidence>
<comment type="similarity">
    <text evidence="5">Belongs to the carotenoid/retinoid oxidoreductase family. CrtP subfamily.</text>
</comment>
<keyword evidence="3 10" id="KW-0560">Oxidoreductase</keyword>
<dbReference type="EMBL" id="LNQL01000002">
    <property type="protein sequence ID" value="KSU49078.1"/>
    <property type="molecule type" value="Genomic_DNA"/>
</dbReference>
<dbReference type="OrthoDB" id="9814556at2"/>
<evidence type="ECO:0000256" key="7">
    <source>
        <dbReference type="ARBA" id="ARBA00041900"/>
    </source>
</evidence>
<evidence type="ECO:0000313" key="13">
    <source>
        <dbReference type="Proteomes" id="UP000053797"/>
    </source>
</evidence>
<proteinExistence type="inferred from homology"/>
<evidence type="ECO:0000259" key="11">
    <source>
        <dbReference type="Pfam" id="PF01593"/>
    </source>
</evidence>
<dbReference type="SUPFAM" id="SSF51905">
    <property type="entry name" value="FAD/NAD(P)-binding domain"/>
    <property type="match status" value="1"/>
</dbReference>
<comment type="cofactor">
    <cofactor evidence="1">
        <name>FAD</name>
        <dbReference type="ChEBI" id="CHEBI:57692"/>
    </cofactor>
</comment>
<dbReference type="RefSeq" id="WP_058265051.1">
    <property type="nucleotide sequence ID" value="NZ_FMYN01000002.1"/>
</dbReference>
<dbReference type="InterPro" id="IPR036188">
    <property type="entry name" value="FAD/NAD-bd_sf"/>
</dbReference>
<reference evidence="12 13" key="1">
    <citation type="journal article" date="2015" name="Int. J. Syst. Evol. Microbiol.">
        <title>Exiguobacterium enclense sp. nov., isolated from sediment.</title>
        <authorList>
            <person name="Dastager S.G."/>
            <person name="Mawlankar R."/>
            <person name="Sonalkar V.V."/>
            <person name="Thorat M.N."/>
            <person name="Mual P."/>
            <person name="Verma A."/>
            <person name="Krishnamurthi S."/>
            <person name="Tang S.K."/>
            <person name="Li W.J."/>
        </authorList>
    </citation>
    <scope>NUCLEOTIDE SEQUENCE [LARGE SCALE GENOMIC DNA]</scope>
    <source>
        <strain evidence="12 13">NIO-1109</strain>
    </source>
</reference>
<sequence length="490" mass="54264">MKHIAVIGAGLGGLSAAISLAAKGFRVTVIERNTHIGGKMMPIVTEGHRFDFGPNTITMPEVFQSVILESGADPDEYFTFTKLERHTVNHFSDGRTLTFSSGREAMRTEVDRFTNGQLAKNDITGYQEEVAKLHTIAKQQFFTNIDSFIRPSLWRDMLKVHPFQNLHGLHKHYFKDKGLIQALDRYATYIGSSPYQTPATFSLIAHLELNDGVYFTNGGNTAIAEGFARRAKELGVVFRLGDEVTQIEVVDGQATEIELNHLEYLPVDFVVMNGDLLTQYPRLISETARPDFKNPTPAQVEPSISAYVRCIGLSRRIEGLAHHNVFFSSDYEAEFKALFDEKRYAEEPTIYISNSSVTAPEMGQAGDNLFVLVNAPATDTGHAIDFDTYDQLINQRLQSFGIDISSDVVFEQRVTPQDIEQTFFAYHGSLYGLSSNGIRSSFLRPSNRSKNVHNLFFAGGSTHPGGGSPMVTLSGKLASERIVSAVAATL</sequence>
<organism evidence="12 13">
    <name type="scientific">Exiguobacterium indicum</name>
    <dbReference type="NCBI Taxonomy" id="296995"/>
    <lineage>
        <taxon>Bacteria</taxon>
        <taxon>Bacillati</taxon>
        <taxon>Bacillota</taxon>
        <taxon>Bacilli</taxon>
        <taxon>Bacillales</taxon>
        <taxon>Bacillales Family XII. Incertae Sedis</taxon>
        <taxon>Exiguobacterium</taxon>
    </lineage>
</organism>
<protein>
    <recommendedName>
        <fullName evidence="6">4,4'-diaponeurosporene oxygenase</fullName>
    </recommendedName>
    <alternativeName>
        <fullName evidence="7">4,4'-diaponeurosporene oxidase</fullName>
    </alternativeName>
    <alternativeName>
        <fullName evidence="8">Carotenoid oxidase</fullName>
    </alternativeName>
</protein>
<dbReference type="NCBIfam" id="TIGR02734">
    <property type="entry name" value="crtI_fam"/>
    <property type="match status" value="1"/>
</dbReference>
<evidence type="ECO:0000256" key="1">
    <source>
        <dbReference type="ARBA" id="ARBA00001974"/>
    </source>
</evidence>
<dbReference type="InterPro" id="IPR014105">
    <property type="entry name" value="Carotenoid/retinoid_OxRdtase"/>
</dbReference>
<keyword evidence="2 10" id="KW-0125">Carotenoid biosynthesis</keyword>
<comment type="catalytic activity">
    <reaction evidence="9">
        <text>all-trans-4,4'-diaponeurosporene + 2 AH2 + 2 O2 = 4,4'-diaponeurosporenal + 2 A + 3 H2O</text>
        <dbReference type="Rhea" id="RHEA:56104"/>
        <dbReference type="ChEBI" id="CHEBI:13193"/>
        <dbReference type="ChEBI" id="CHEBI:15377"/>
        <dbReference type="ChEBI" id="CHEBI:15379"/>
        <dbReference type="ChEBI" id="CHEBI:17499"/>
        <dbReference type="ChEBI" id="CHEBI:62743"/>
        <dbReference type="ChEBI" id="CHEBI:79065"/>
    </reaction>
</comment>
<feature type="domain" description="Amine oxidase" evidence="11">
    <location>
        <begin position="11"/>
        <end position="482"/>
    </location>
</feature>
<dbReference type="Pfam" id="PF01593">
    <property type="entry name" value="Amino_oxidase"/>
    <property type="match status" value="1"/>
</dbReference>
<dbReference type="PANTHER" id="PTHR43734">
    <property type="entry name" value="PHYTOENE DESATURASE"/>
    <property type="match status" value="1"/>
</dbReference>
<accession>A0A0V8GG24</accession>
<evidence type="ECO:0000313" key="12">
    <source>
        <dbReference type="EMBL" id="KSU49078.1"/>
    </source>
</evidence>
<dbReference type="GO" id="GO:0016491">
    <property type="term" value="F:oxidoreductase activity"/>
    <property type="evidence" value="ECO:0007669"/>
    <property type="project" value="UniProtKB-KW"/>
</dbReference>
<dbReference type="Gene3D" id="3.50.50.60">
    <property type="entry name" value="FAD/NAD(P)-binding domain"/>
    <property type="match status" value="2"/>
</dbReference>
<evidence type="ECO:0000256" key="3">
    <source>
        <dbReference type="ARBA" id="ARBA00023002"/>
    </source>
</evidence>
<evidence type="ECO:0000256" key="4">
    <source>
        <dbReference type="ARBA" id="ARBA00037901"/>
    </source>
</evidence>
<name>A0A0V8GG24_9BACL</name>
<evidence type="ECO:0000256" key="6">
    <source>
        <dbReference type="ARBA" id="ARBA00039159"/>
    </source>
</evidence>
<dbReference type="InterPro" id="IPR002937">
    <property type="entry name" value="Amino_oxidase"/>
</dbReference>
<evidence type="ECO:0000256" key="5">
    <source>
        <dbReference type="ARBA" id="ARBA00038194"/>
    </source>
</evidence>
<gene>
    <name evidence="12" type="ORF">AS033_06790</name>
</gene>
<dbReference type="GO" id="GO:0016117">
    <property type="term" value="P:carotenoid biosynthetic process"/>
    <property type="evidence" value="ECO:0007669"/>
    <property type="project" value="UniProtKB-KW"/>
</dbReference>
<evidence type="ECO:0000256" key="2">
    <source>
        <dbReference type="ARBA" id="ARBA00022746"/>
    </source>
</evidence>
<comment type="pathway">
    <text evidence="4">Carotenoid biosynthesis; staphyloxanthin biosynthesis; staphyloxanthin from farnesyl diphosphate: step 3/5.</text>
</comment>
<evidence type="ECO:0000256" key="10">
    <source>
        <dbReference type="RuleBase" id="RU362075"/>
    </source>
</evidence>
<dbReference type="Proteomes" id="UP000053797">
    <property type="component" value="Unassembled WGS sequence"/>
</dbReference>